<reference evidence="1 2" key="1">
    <citation type="journal article" date="2015" name="Genome Biol. Evol.">
        <title>The genome of winter moth (Operophtera brumata) provides a genomic perspective on sexual dimorphism and phenology.</title>
        <authorList>
            <person name="Derks M.F."/>
            <person name="Smit S."/>
            <person name="Salis L."/>
            <person name="Schijlen E."/>
            <person name="Bossers A."/>
            <person name="Mateman C."/>
            <person name="Pijl A.S."/>
            <person name="de Ridder D."/>
            <person name="Groenen M.A."/>
            <person name="Visser M.E."/>
            <person name="Megens H.J."/>
        </authorList>
    </citation>
    <scope>NUCLEOTIDE SEQUENCE [LARGE SCALE GENOMIC DNA]</scope>
    <source>
        <strain evidence="1">WM2013NL</strain>
        <tissue evidence="1">Head and thorax</tissue>
    </source>
</reference>
<organism evidence="1 2">
    <name type="scientific">Operophtera brumata</name>
    <name type="common">Winter moth</name>
    <name type="synonym">Phalaena brumata</name>
    <dbReference type="NCBI Taxonomy" id="104452"/>
    <lineage>
        <taxon>Eukaryota</taxon>
        <taxon>Metazoa</taxon>
        <taxon>Ecdysozoa</taxon>
        <taxon>Arthropoda</taxon>
        <taxon>Hexapoda</taxon>
        <taxon>Insecta</taxon>
        <taxon>Pterygota</taxon>
        <taxon>Neoptera</taxon>
        <taxon>Endopterygota</taxon>
        <taxon>Lepidoptera</taxon>
        <taxon>Glossata</taxon>
        <taxon>Ditrysia</taxon>
        <taxon>Geometroidea</taxon>
        <taxon>Geometridae</taxon>
        <taxon>Larentiinae</taxon>
        <taxon>Operophtera</taxon>
    </lineage>
</organism>
<dbReference type="Proteomes" id="UP000037510">
    <property type="component" value="Unassembled WGS sequence"/>
</dbReference>
<evidence type="ECO:0000313" key="1">
    <source>
        <dbReference type="EMBL" id="KOB78086.1"/>
    </source>
</evidence>
<dbReference type="AlphaFoldDB" id="A0A0L7LSB3"/>
<dbReference type="EMBL" id="JTDY01000244">
    <property type="protein sequence ID" value="KOB78086.1"/>
    <property type="molecule type" value="Genomic_DNA"/>
</dbReference>
<sequence length="184" mass="20917">MDFMPTGYLPDSVYRELAWYGILQIQPLHHSAKHKVAAELIWQHTLGRPHVILENTPQSTQSPGKVSRQILAEEAAKWSREQRAAQEVLMENIKSGGNGNYYKCPAGSEPDLDSYRVQGNLHERKCTYYKDSIQVPVDPCIEAEVTPIEFSFHEGWMFCLGNGERENNYFQNGTLDCGNKLKVS</sequence>
<name>A0A0L7LSB3_OPEBR</name>
<keyword evidence="2" id="KW-1185">Reference proteome</keyword>
<protein>
    <submittedName>
        <fullName evidence="1">TRAP dicarboxylate transporter-DctP subunit</fullName>
    </submittedName>
</protein>
<gene>
    <name evidence="1" type="ORF">OBRU01_03130</name>
</gene>
<accession>A0A0L7LSB3</accession>
<evidence type="ECO:0000313" key="2">
    <source>
        <dbReference type="Proteomes" id="UP000037510"/>
    </source>
</evidence>
<comment type="caution">
    <text evidence="1">The sequence shown here is derived from an EMBL/GenBank/DDBJ whole genome shotgun (WGS) entry which is preliminary data.</text>
</comment>
<proteinExistence type="predicted"/>